<reference evidence="1 2" key="2">
    <citation type="journal article" date="2015" name="PLoS ONE">
        <title>Whole-Genome Optical Mapping and Finished Genome Sequence of Sphingobacterium deserti sp. nov., a New Species Isolated from the Western Desert of China.</title>
        <authorList>
            <person name="Teng C."/>
            <person name="Zhou Z."/>
            <person name="Molnar I."/>
            <person name="Li X."/>
            <person name="Tang R."/>
            <person name="Chen M."/>
            <person name="Wang L."/>
            <person name="Su S."/>
            <person name="Zhang W."/>
            <person name="Lin M."/>
        </authorList>
    </citation>
    <scope>NUCLEOTIDE SEQUENCE [LARGE SCALE GENOMIC DNA]</scope>
    <source>
        <strain evidence="2">ACCC05744</strain>
    </source>
</reference>
<gene>
    <name evidence="1" type="ORF">DI53_2136</name>
</gene>
<evidence type="ECO:0000313" key="2">
    <source>
        <dbReference type="Proteomes" id="UP000031802"/>
    </source>
</evidence>
<protein>
    <submittedName>
        <fullName evidence="1">Uncharacterized protein</fullName>
    </submittedName>
</protein>
<keyword evidence="2" id="KW-1185">Reference proteome</keyword>
<proteinExistence type="predicted"/>
<evidence type="ECO:0000313" key="1">
    <source>
        <dbReference type="EMBL" id="KGE14119.1"/>
    </source>
</evidence>
<dbReference type="Proteomes" id="UP000031802">
    <property type="component" value="Unassembled WGS sequence"/>
</dbReference>
<organism evidence="1 2">
    <name type="scientific">Sphingobacterium deserti</name>
    <dbReference type="NCBI Taxonomy" id="1229276"/>
    <lineage>
        <taxon>Bacteria</taxon>
        <taxon>Pseudomonadati</taxon>
        <taxon>Bacteroidota</taxon>
        <taxon>Sphingobacteriia</taxon>
        <taxon>Sphingobacteriales</taxon>
        <taxon>Sphingobacteriaceae</taxon>
        <taxon>Sphingobacterium</taxon>
    </lineage>
</organism>
<accession>A0A0B8T723</accession>
<reference evidence="2" key="1">
    <citation type="submission" date="2014-04" db="EMBL/GenBank/DDBJ databases">
        <title>Whole-Genome optical mapping and complete genome sequence of Sphingobacterium deserti sp. nov., a new spaces isolated from desert in the west of China.</title>
        <authorList>
            <person name="Teng C."/>
            <person name="Zhou Z."/>
            <person name="Li X."/>
            <person name="Chen M."/>
            <person name="Lin M."/>
            <person name="Wang L."/>
            <person name="Su S."/>
            <person name="Zhang C."/>
            <person name="Zhang W."/>
        </authorList>
    </citation>
    <scope>NUCLEOTIDE SEQUENCE [LARGE SCALE GENOMIC DNA]</scope>
    <source>
        <strain evidence="2">ACCC05744</strain>
    </source>
</reference>
<dbReference type="AlphaFoldDB" id="A0A0B8T723"/>
<dbReference type="EMBL" id="JJMU01000031">
    <property type="protein sequence ID" value="KGE14119.1"/>
    <property type="molecule type" value="Genomic_DNA"/>
</dbReference>
<name>A0A0B8T723_9SPHI</name>
<sequence length="38" mass="4496">MYCYSVVLLILMVILLLYKNRIKVNFIILVLFFNLTGT</sequence>
<comment type="caution">
    <text evidence="1">The sequence shown here is derived from an EMBL/GenBank/DDBJ whole genome shotgun (WGS) entry which is preliminary data.</text>
</comment>